<protein>
    <recommendedName>
        <fullName evidence="5">Thioredoxin domain-containing protein</fullName>
    </recommendedName>
</protein>
<dbReference type="InterPro" id="IPR036249">
    <property type="entry name" value="Thioredoxin-like_sf"/>
</dbReference>
<evidence type="ECO:0000313" key="6">
    <source>
        <dbReference type="EMBL" id="KPL77146.1"/>
    </source>
</evidence>
<evidence type="ECO:0000259" key="5">
    <source>
        <dbReference type="PROSITE" id="PS51352"/>
    </source>
</evidence>
<dbReference type="PROSITE" id="PS51352">
    <property type="entry name" value="THIOREDOXIN_2"/>
    <property type="match status" value="1"/>
</dbReference>
<evidence type="ECO:0000256" key="1">
    <source>
        <dbReference type="ARBA" id="ARBA00010996"/>
    </source>
</evidence>
<comment type="caution">
    <text evidence="6">The sequence shown here is derived from an EMBL/GenBank/DDBJ whole genome shotgun (WGS) entry which is preliminary data.</text>
</comment>
<evidence type="ECO:0000256" key="3">
    <source>
        <dbReference type="PIRSR" id="PIRSR603782-1"/>
    </source>
</evidence>
<dbReference type="OrthoDB" id="9811998at2"/>
<dbReference type="InterPro" id="IPR013766">
    <property type="entry name" value="Thioredoxin_domain"/>
</dbReference>
<feature type="disulfide bond" description="Redox-active" evidence="4">
    <location>
        <begin position="73"/>
        <end position="77"/>
    </location>
</feature>
<evidence type="ECO:0000313" key="7">
    <source>
        <dbReference type="Proteomes" id="UP000050514"/>
    </source>
</evidence>
<feature type="binding site" evidence="3">
    <location>
        <position position="73"/>
    </location>
    <ligand>
        <name>Cu cation</name>
        <dbReference type="ChEBI" id="CHEBI:23378"/>
    </ligand>
</feature>
<dbReference type="Proteomes" id="UP000050514">
    <property type="component" value="Unassembled WGS sequence"/>
</dbReference>
<dbReference type="Pfam" id="PF02630">
    <property type="entry name" value="SCO1-SenC"/>
    <property type="match status" value="1"/>
</dbReference>
<keyword evidence="2 3" id="KW-0186">Copper</keyword>
<comment type="similarity">
    <text evidence="1">Belongs to the SCO1/2 family.</text>
</comment>
<dbReference type="AlphaFoldDB" id="A0A0N8GN54"/>
<dbReference type="SUPFAM" id="SSF52833">
    <property type="entry name" value="Thioredoxin-like"/>
    <property type="match status" value="1"/>
</dbReference>
<reference evidence="6 7" key="1">
    <citation type="submission" date="2015-07" db="EMBL/GenBank/DDBJ databases">
        <title>Draft genome of Bellilinea caldifistulae DSM 17877.</title>
        <authorList>
            <person name="Hemp J."/>
            <person name="Ward L.M."/>
            <person name="Pace L.A."/>
            <person name="Fischer W.W."/>
        </authorList>
    </citation>
    <scope>NUCLEOTIDE SEQUENCE [LARGE SCALE GENOMIC DNA]</scope>
    <source>
        <strain evidence="6 7">GOMI-1</strain>
    </source>
</reference>
<sequence>MQRTIWLIGMAVLAGLIAVWLLAFAQPYSYHGSLIEPPMAAPPIELTRADGSLYRLSDQRGKVTLLFFGYTTCPDFCPATMAEIKRVKADLSAYADRLDVVFITVDPQRDNPQRIQSYAAGFDPQFIGLSGSEEELSPIWKAYGVYRKIQEGQTALGYLVDHSTRVYLIDPAGNLRLTFAYGTSPEDIAADIRQVLKEK</sequence>
<dbReference type="CDD" id="cd02968">
    <property type="entry name" value="SCO"/>
    <property type="match status" value="1"/>
</dbReference>
<dbReference type="STRING" id="360411.AC812_04020"/>
<evidence type="ECO:0000256" key="4">
    <source>
        <dbReference type="PIRSR" id="PIRSR603782-2"/>
    </source>
</evidence>
<accession>A0A0N8GN54</accession>
<keyword evidence="7" id="KW-1185">Reference proteome</keyword>
<keyword evidence="3" id="KW-0479">Metal-binding</keyword>
<dbReference type="EMBL" id="LGHJ01000010">
    <property type="protein sequence ID" value="KPL77146.1"/>
    <property type="molecule type" value="Genomic_DNA"/>
</dbReference>
<dbReference type="PANTHER" id="PTHR12151:SF25">
    <property type="entry name" value="LINALOOL DEHYDRATASE_ISOMERASE DOMAIN-CONTAINING PROTEIN"/>
    <property type="match status" value="1"/>
</dbReference>
<dbReference type="Gene3D" id="3.40.30.10">
    <property type="entry name" value="Glutaredoxin"/>
    <property type="match status" value="1"/>
</dbReference>
<feature type="domain" description="Thioredoxin" evidence="5">
    <location>
        <begin position="35"/>
        <end position="197"/>
    </location>
</feature>
<proteinExistence type="inferred from homology"/>
<gene>
    <name evidence="6" type="ORF">AC812_04020</name>
</gene>
<dbReference type="InterPro" id="IPR003782">
    <property type="entry name" value="SCO1/SenC"/>
</dbReference>
<keyword evidence="4" id="KW-1015">Disulfide bond</keyword>
<dbReference type="PANTHER" id="PTHR12151">
    <property type="entry name" value="ELECTRON TRANSPORT PROTIN SCO1/SENC FAMILY MEMBER"/>
    <property type="match status" value="1"/>
</dbReference>
<feature type="binding site" evidence="3">
    <location>
        <position position="162"/>
    </location>
    <ligand>
        <name>Cu cation</name>
        <dbReference type="ChEBI" id="CHEBI:23378"/>
    </ligand>
</feature>
<name>A0A0N8GN54_9CHLR</name>
<dbReference type="FunFam" id="3.40.30.10:FF:000013">
    <property type="entry name" value="Blast:Protein SCO1 homolog, mitochondrial"/>
    <property type="match status" value="1"/>
</dbReference>
<dbReference type="GO" id="GO:0046872">
    <property type="term" value="F:metal ion binding"/>
    <property type="evidence" value="ECO:0007669"/>
    <property type="project" value="UniProtKB-KW"/>
</dbReference>
<feature type="binding site" evidence="3">
    <location>
        <position position="77"/>
    </location>
    <ligand>
        <name>Cu cation</name>
        <dbReference type="ChEBI" id="CHEBI:23378"/>
    </ligand>
</feature>
<dbReference type="RefSeq" id="WP_061914609.1">
    <property type="nucleotide sequence ID" value="NZ_DF967971.1"/>
</dbReference>
<organism evidence="6 7">
    <name type="scientific">Bellilinea caldifistulae</name>
    <dbReference type="NCBI Taxonomy" id="360411"/>
    <lineage>
        <taxon>Bacteria</taxon>
        <taxon>Bacillati</taxon>
        <taxon>Chloroflexota</taxon>
        <taxon>Anaerolineae</taxon>
        <taxon>Anaerolineales</taxon>
        <taxon>Anaerolineaceae</taxon>
        <taxon>Bellilinea</taxon>
    </lineage>
</organism>
<evidence type="ECO:0000256" key="2">
    <source>
        <dbReference type="ARBA" id="ARBA00023008"/>
    </source>
</evidence>